<feature type="transmembrane region" description="Helical" evidence="1">
    <location>
        <begin position="483"/>
        <end position="500"/>
    </location>
</feature>
<evidence type="ECO:0008006" key="4">
    <source>
        <dbReference type="Google" id="ProtNLM"/>
    </source>
</evidence>
<dbReference type="RefSeq" id="WP_163964343.1">
    <property type="nucleotide sequence ID" value="NZ_JAAGNX010000002.1"/>
</dbReference>
<feature type="transmembrane region" description="Helical" evidence="1">
    <location>
        <begin position="399"/>
        <end position="420"/>
    </location>
</feature>
<evidence type="ECO:0000256" key="1">
    <source>
        <dbReference type="SAM" id="Phobius"/>
    </source>
</evidence>
<feature type="transmembrane region" description="Helical" evidence="1">
    <location>
        <begin position="30"/>
        <end position="51"/>
    </location>
</feature>
<dbReference type="Proteomes" id="UP000478417">
    <property type="component" value="Unassembled WGS sequence"/>
</dbReference>
<feature type="transmembrane region" description="Helical" evidence="1">
    <location>
        <begin position="237"/>
        <end position="265"/>
    </location>
</feature>
<evidence type="ECO:0000313" key="2">
    <source>
        <dbReference type="EMBL" id="NDV62453.1"/>
    </source>
</evidence>
<comment type="caution">
    <text evidence="2">The sequence shown here is derived from an EMBL/GenBank/DDBJ whole genome shotgun (WGS) entry which is preliminary data.</text>
</comment>
<feature type="transmembrane region" description="Helical" evidence="1">
    <location>
        <begin position="185"/>
        <end position="202"/>
    </location>
</feature>
<protein>
    <recommendedName>
        <fullName evidence="4">Glycosyltransferase RgtA/B/C/D-like domain-containing protein</fullName>
    </recommendedName>
</protein>
<keyword evidence="3" id="KW-1185">Reference proteome</keyword>
<keyword evidence="1" id="KW-0812">Transmembrane</keyword>
<dbReference type="AlphaFoldDB" id="A0A6B2M152"/>
<reference evidence="2 3" key="1">
    <citation type="submission" date="2020-02" db="EMBL/GenBank/DDBJ databases">
        <title>Albibacoteraceae fam. nov., the first described family within the subdivision 4 Verrucomicrobia.</title>
        <authorList>
            <person name="Xi F."/>
        </authorList>
    </citation>
    <scope>NUCLEOTIDE SEQUENCE [LARGE SCALE GENOMIC DNA]</scope>
    <source>
        <strain evidence="2 3">CK1056</strain>
    </source>
</reference>
<feature type="transmembrane region" description="Helical" evidence="1">
    <location>
        <begin position="208"/>
        <end position="225"/>
    </location>
</feature>
<evidence type="ECO:0000313" key="3">
    <source>
        <dbReference type="Proteomes" id="UP000478417"/>
    </source>
</evidence>
<feature type="transmembrane region" description="Helical" evidence="1">
    <location>
        <begin position="157"/>
        <end position="178"/>
    </location>
</feature>
<feature type="transmembrane region" description="Helical" evidence="1">
    <location>
        <begin position="339"/>
        <end position="358"/>
    </location>
</feature>
<feature type="transmembrane region" description="Helical" evidence="1">
    <location>
        <begin position="271"/>
        <end position="291"/>
    </location>
</feature>
<name>A0A6B2M152_9BACT</name>
<accession>A0A6B2M152</accession>
<feature type="transmembrane region" description="Helical" evidence="1">
    <location>
        <begin position="370"/>
        <end position="393"/>
    </location>
</feature>
<keyword evidence="1" id="KW-1133">Transmembrane helix</keyword>
<feature type="transmembrane region" description="Helical" evidence="1">
    <location>
        <begin position="71"/>
        <end position="89"/>
    </location>
</feature>
<gene>
    <name evidence="2" type="ORF">G0Q06_08330</name>
</gene>
<dbReference type="EMBL" id="JAAGNX010000002">
    <property type="protein sequence ID" value="NDV62453.1"/>
    <property type="molecule type" value="Genomic_DNA"/>
</dbReference>
<keyword evidence="1" id="KW-0472">Membrane</keyword>
<organism evidence="2 3">
    <name type="scientific">Oceanipulchritudo coccoides</name>
    <dbReference type="NCBI Taxonomy" id="2706888"/>
    <lineage>
        <taxon>Bacteria</taxon>
        <taxon>Pseudomonadati</taxon>
        <taxon>Verrucomicrobiota</taxon>
        <taxon>Opitutia</taxon>
        <taxon>Puniceicoccales</taxon>
        <taxon>Oceanipulchritudinaceae</taxon>
        <taxon>Oceanipulchritudo</taxon>
    </lineage>
</organism>
<feature type="transmembrane region" description="Helical" evidence="1">
    <location>
        <begin position="452"/>
        <end position="471"/>
    </location>
</feature>
<proteinExistence type="predicted"/>
<feature type="transmembrane region" description="Helical" evidence="1">
    <location>
        <begin position="427"/>
        <end position="446"/>
    </location>
</feature>
<sequence>MTRLLSFISVALFAFWVAFFWFGEGTLHYVVVYMAYPSLFITFALFLWSLFELNRDDFCLKALLPKKRSAWVAIGLVTGLLILFEPLQFKIVFDETILAVSGQFLHFNRLSGVPREANDYLGSYVLMDAILDKRPFFFPFLLGLVHDLTGYRFQNAFYLNGFLTLILITLTYIVGKLFSGHRGGLLSVLLAGTLPLLAIFATSGHFEVLNLVMVSVVVLLGYLYIEKPCDRRLIPLIYALILLCQVRYENGLYLLPFGFLILLGWKKADQLILPFRAIICPIFLILFAMQFKMIQSSSHGFFQEGPNGRMDTFSLSYASENLLSAVRFFFATGQNQPNSYLLSVLGFSALFAFLYYALRRSRFLTGKDPKGTIIFVFTLAIFLFCLVIAFFNFGMFDRYITSRLSLPIHLYFIILVPYMMKRLRRNYTVWALLFGLVCAFITFSSFDRESILKMGSQFTLLLFGFMGAMYWLSKKAAHPQSGILLIPLVYILTVTLPVGHSQRYTKNYKSANIIMEEINFIEERQDHEKILFVSGNQYSALLTQTNSTFIDVLKQYPNVAFEHLRHKMYTSIYISRRFERNAEDGEFYPVNEDEALDPEIFITEPVYEKPLNNTIHLRFERLVEVHVPEKAAEESEDEDPGEVLTEG</sequence>